<feature type="signal peptide" evidence="1">
    <location>
        <begin position="1"/>
        <end position="32"/>
    </location>
</feature>
<evidence type="ECO:0000313" key="3">
    <source>
        <dbReference type="Proteomes" id="UP000319525"/>
    </source>
</evidence>
<accession>A0A4Y3QKK3</accession>
<name>A0A4Y3QKK3_MICTE</name>
<feature type="chain" id="PRO_5021196968" description="Camelysin metallo-endopeptidase" evidence="1">
    <location>
        <begin position="33"/>
        <end position="191"/>
    </location>
</feature>
<organism evidence="2 3">
    <name type="scientific">Microbacterium testaceum</name>
    <name type="common">Aureobacterium testaceum</name>
    <name type="synonym">Brevibacterium testaceum</name>
    <dbReference type="NCBI Taxonomy" id="2033"/>
    <lineage>
        <taxon>Bacteria</taxon>
        <taxon>Bacillati</taxon>
        <taxon>Actinomycetota</taxon>
        <taxon>Actinomycetes</taxon>
        <taxon>Micrococcales</taxon>
        <taxon>Microbacteriaceae</taxon>
        <taxon>Microbacterium</taxon>
    </lineage>
</organism>
<keyword evidence="1" id="KW-0732">Signal</keyword>
<dbReference type="AlphaFoldDB" id="A0A4Y3QKK3"/>
<evidence type="ECO:0000313" key="2">
    <source>
        <dbReference type="EMBL" id="GEB45715.1"/>
    </source>
</evidence>
<dbReference type="RefSeq" id="WP_141376768.1">
    <property type="nucleotide sequence ID" value="NZ_BJML01000004.1"/>
</dbReference>
<dbReference type="OrthoDB" id="5086567at2"/>
<dbReference type="Proteomes" id="UP000319525">
    <property type="component" value="Unassembled WGS sequence"/>
</dbReference>
<reference evidence="2 3" key="1">
    <citation type="submission" date="2019-06" db="EMBL/GenBank/DDBJ databases">
        <title>Whole genome shotgun sequence of Microbacterium testaceum NBRC 12675.</title>
        <authorList>
            <person name="Hosoyama A."/>
            <person name="Uohara A."/>
            <person name="Ohji S."/>
            <person name="Ichikawa N."/>
        </authorList>
    </citation>
    <scope>NUCLEOTIDE SEQUENCE [LARGE SCALE GENOMIC DNA]</scope>
    <source>
        <strain evidence="2 3">NBRC 12675</strain>
    </source>
</reference>
<gene>
    <name evidence="2" type="ORF">MTE01_16600</name>
</gene>
<dbReference type="GeneID" id="57144352"/>
<evidence type="ECO:0008006" key="4">
    <source>
        <dbReference type="Google" id="ProtNLM"/>
    </source>
</evidence>
<evidence type="ECO:0000256" key="1">
    <source>
        <dbReference type="SAM" id="SignalP"/>
    </source>
</evidence>
<dbReference type="EMBL" id="BJML01000004">
    <property type="protein sequence ID" value="GEB45715.1"/>
    <property type="molecule type" value="Genomic_DNA"/>
</dbReference>
<protein>
    <recommendedName>
        <fullName evidence="4">Camelysin metallo-endopeptidase</fullName>
    </recommendedName>
</protein>
<comment type="caution">
    <text evidence="2">The sequence shown here is derived from an EMBL/GenBank/DDBJ whole genome shotgun (WGS) entry which is preliminary data.</text>
</comment>
<sequence length="191" mass="19295">MSTTKAAFSKKKVLVASIALLTMGLGGTVATGAYFTADKTVASNTLAAGTVAIGNIGDDASSTAPLTFSNVLPVADSDVAAKAKTFNINVRNNGTAAIDWKAAVSSTSSDFAKQVNVQYSTDGGTTWSNKTTADALSSVSIPSSSSLAASGTAVIKFRAWLPASTDNSAQNKTLTFTLSVNAIQAGAQFPA</sequence>
<proteinExistence type="predicted"/>
<dbReference type="Gene3D" id="2.60.120.260">
    <property type="entry name" value="Galactose-binding domain-like"/>
    <property type="match status" value="1"/>
</dbReference>